<keyword evidence="4" id="KW-0732">Signal</keyword>
<evidence type="ECO:0000256" key="3">
    <source>
        <dbReference type="ARBA" id="ARBA00022679"/>
    </source>
</evidence>
<proteinExistence type="predicted"/>
<dbReference type="Pfam" id="PF16822">
    <property type="entry name" value="ALGX"/>
    <property type="match status" value="1"/>
</dbReference>
<keyword evidence="6" id="KW-0016">Alginate biosynthesis</keyword>
<comment type="subcellular location">
    <subcellularLocation>
        <location evidence="1">Periplasm</location>
    </subcellularLocation>
</comment>
<dbReference type="GO" id="GO:0042121">
    <property type="term" value="P:alginic acid biosynthetic process"/>
    <property type="evidence" value="ECO:0007669"/>
    <property type="project" value="UniProtKB-UniPathway"/>
</dbReference>
<keyword evidence="5" id="KW-0574">Periplasm</keyword>
<comment type="pathway">
    <text evidence="2">Glycan biosynthesis; alginate biosynthesis.</text>
</comment>
<dbReference type="GO" id="GO:0042597">
    <property type="term" value="C:periplasmic space"/>
    <property type="evidence" value="ECO:0007669"/>
    <property type="project" value="UniProtKB-SubCell"/>
</dbReference>
<dbReference type="UniPathway" id="UPA00286"/>
<dbReference type="AlphaFoldDB" id="A0A6N3HVB8"/>
<evidence type="ECO:0000256" key="5">
    <source>
        <dbReference type="ARBA" id="ARBA00022764"/>
    </source>
</evidence>
<reference evidence="8" key="1">
    <citation type="submission" date="2019-11" db="EMBL/GenBank/DDBJ databases">
        <authorList>
            <person name="Feng L."/>
        </authorList>
    </citation>
    <scope>NUCLEOTIDE SEQUENCE</scope>
    <source>
        <strain evidence="8">CsymbiosumLFYP84</strain>
    </source>
</reference>
<dbReference type="RefSeq" id="WP_003503927.1">
    <property type="nucleotide sequence ID" value="NZ_BAABZD010000005.1"/>
</dbReference>
<dbReference type="EMBL" id="CACRUA010000081">
    <property type="protein sequence ID" value="VYU80845.1"/>
    <property type="molecule type" value="Genomic_DNA"/>
</dbReference>
<dbReference type="InterPro" id="IPR031811">
    <property type="entry name" value="ALGX/ALGJ_SGNH-like"/>
</dbReference>
<evidence type="ECO:0000259" key="7">
    <source>
        <dbReference type="Pfam" id="PF16822"/>
    </source>
</evidence>
<evidence type="ECO:0000256" key="2">
    <source>
        <dbReference type="ARBA" id="ARBA00005182"/>
    </source>
</evidence>
<keyword evidence="3" id="KW-0808">Transferase</keyword>
<evidence type="ECO:0000313" key="8">
    <source>
        <dbReference type="EMBL" id="VYU80845.1"/>
    </source>
</evidence>
<sequence length="367" mass="41809">MNKKIIMIAGFWLCLLAPNLLYPFMKNESDTGTDENRALADFPHLSLQTLESYPGEMDSYINDHAAFRNRFLSLNARLNLDLFDYPDSTEVLKGKDGWYFYTAGSSLADCLGINRYPEPVLQAITAHIQTAADYFESQGIQFILVLPPSKESVYREYLPDSCRQLASPTRSEELVSYIRSHSTVTVIDPAPYFAENRDYQWYFKTDTHWNDAAGYVTNQMLIEALGGAPVPIEDVTVSYLPSGVGDLGKLFHMPPSRTDDTMAVISGYYDELSTTREDVNGDGNITHQVTPDAPDPRRIAVYRDSFGYSLSQTLSKYFRYTDYYHWQAFDASLLKENRPDVVVYEVVEREQGRIPEDMMKLAPEAFR</sequence>
<gene>
    <name evidence="8" type="ORF">CSLFYP84_04310</name>
</gene>
<organism evidence="8">
    <name type="scientific">Clostridium symbiosum</name>
    <name type="common">Bacteroides symbiosus</name>
    <dbReference type="NCBI Taxonomy" id="1512"/>
    <lineage>
        <taxon>Bacteria</taxon>
        <taxon>Bacillati</taxon>
        <taxon>Bacillota</taxon>
        <taxon>Clostridia</taxon>
        <taxon>Lachnospirales</taxon>
        <taxon>Lachnospiraceae</taxon>
        <taxon>Otoolea</taxon>
    </lineage>
</organism>
<protein>
    <recommendedName>
        <fullName evidence="7">AlgX/AlgJ SGNH hydrolase-like domain-containing protein</fullName>
    </recommendedName>
</protein>
<accession>A0A6N3HVB8</accession>
<dbReference type="GO" id="GO:0016740">
    <property type="term" value="F:transferase activity"/>
    <property type="evidence" value="ECO:0007669"/>
    <property type="project" value="UniProtKB-KW"/>
</dbReference>
<evidence type="ECO:0000256" key="4">
    <source>
        <dbReference type="ARBA" id="ARBA00022729"/>
    </source>
</evidence>
<name>A0A6N3HVB8_CLOSY</name>
<feature type="domain" description="AlgX/AlgJ SGNH hydrolase-like" evidence="7">
    <location>
        <begin position="91"/>
        <end position="227"/>
    </location>
</feature>
<evidence type="ECO:0000256" key="1">
    <source>
        <dbReference type="ARBA" id="ARBA00004418"/>
    </source>
</evidence>
<evidence type="ECO:0000256" key="6">
    <source>
        <dbReference type="ARBA" id="ARBA00022841"/>
    </source>
</evidence>